<dbReference type="InterPro" id="IPR036388">
    <property type="entry name" value="WH-like_DNA-bd_sf"/>
</dbReference>
<protein>
    <submittedName>
        <fullName evidence="2">Glyoxylase, beta-lactamase superfamily II</fullName>
    </submittedName>
</protein>
<dbReference type="SMART" id="SM00849">
    <property type="entry name" value="Lactamase_B"/>
    <property type="match status" value="1"/>
</dbReference>
<dbReference type="EMBL" id="FOOK01000003">
    <property type="protein sequence ID" value="SFF69967.1"/>
    <property type="molecule type" value="Genomic_DNA"/>
</dbReference>
<dbReference type="PANTHER" id="PTHR23131:SF4">
    <property type="entry name" value="METALLO-BETA-LACTAMASE SUPERFAMILY POTEIN"/>
    <property type="match status" value="1"/>
</dbReference>
<dbReference type="Pfam" id="PF00753">
    <property type="entry name" value="Lactamase_B"/>
    <property type="match status" value="1"/>
</dbReference>
<dbReference type="Gene3D" id="3.60.15.10">
    <property type="entry name" value="Ribonuclease Z/Hydroxyacylglutathione hydrolase-like"/>
    <property type="match status" value="1"/>
</dbReference>
<dbReference type="Gene3D" id="1.10.10.10">
    <property type="entry name" value="Winged helix-like DNA-binding domain superfamily/Winged helix DNA-binding domain"/>
    <property type="match status" value="1"/>
</dbReference>
<dbReference type="SUPFAM" id="SSF56281">
    <property type="entry name" value="Metallo-hydrolase/oxidoreductase"/>
    <property type="match status" value="1"/>
</dbReference>
<accession>A0A1I2KXS7</accession>
<proteinExistence type="predicted"/>
<dbReference type="AlphaFoldDB" id="A0A1I2KXS7"/>
<dbReference type="InterPro" id="IPR001279">
    <property type="entry name" value="Metallo-B-lactamas"/>
</dbReference>
<dbReference type="PANTHER" id="PTHR23131">
    <property type="entry name" value="ENDORIBONUCLEASE LACTB2"/>
    <property type="match status" value="1"/>
</dbReference>
<sequence length="327" mass="37182">MNTSAKLKGIHRISLPTPFPIGPVNVYLVEGESLTLVDAGPKTDEAWESLKTQLRERGYSPSDIEQVVLTHHHIDHVGLLDYLREHGNFRLIGHPRNRPWILQDESFYRRWYRYMEELFHSGGVAESLIGPNIELHKLLQQFNCRTDLDGEIAEGDEVPGMPGWRVKETKGHAQSHISLYREADGLMIGGDHLIAHVSSNALIEPPYPGEDERAKPLLQYRQSLRSCLDMDLALVLAGHGKEISHAHSLIRERLAQQDKRALTLRDFLSEGEALTCFELCKRLFPSKYLEQLPLAMSETLGHLDLLEEWGAVKKEEKGGVFRYRLGD</sequence>
<organism evidence="2 3">
    <name type="scientific">Planifilum fulgidum</name>
    <dbReference type="NCBI Taxonomy" id="201973"/>
    <lineage>
        <taxon>Bacteria</taxon>
        <taxon>Bacillati</taxon>
        <taxon>Bacillota</taxon>
        <taxon>Bacilli</taxon>
        <taxon>Bacillales</taxon>
        <taxon>Thermoactinomycetaceae</taxon>
        <taxon>Planifilum</taxon>
    </lineage>
</organism>
<reference evidence="2 3" key="1">
    <citation type="submission" date="2016-10" db="EMBL/GenBank/DDBJ databases">
        <authorList>
            <person name="de Groot N.N."/>
        </authorList>
    </citation>
    <scope>NUCLEOTIDE SEQUENCE [LARGE SCALE GENOMIC DNA]</scope>
    <source>
        <strain evidence="2 3">DSM 44945</strain>
    </source>
</reference>
<evidence type="ECO:0000259" key="1">
    <source>
        <dbReference type="SMART" id="SM00849"/>
    </source>
</evidence>
<gene>
    <name evidence="2" type="ORF">SAMN04488025_1039</name>
</gene>
<dbReference type="RefSeq" id="WP_245751976.1">
    <property type="nucleotide sequence ID" value="NZ_FOOK01000003.1"/>
</dbReference>
<name>A0A1I2KXS7_9BACL</name>
<dbReference type="Proteomes" id="UP000198661">
    <property type="component" value="Unassembled WGS sequence"/>
</dbReference>
<dbReference type="InterPro" id="IPR050662">
    <property type="entry name" value="Sec-metab_biosynth-thioest"/>
</dbReference>
<keyword evidence="3" id="KW-1185">Reference proteome</keyword>
<feature type="domain" description="Metallo-beta-lactamase" evidence="1">
    <location>
        <begin position="23"/>
        <end position="239"/>
    </location>
</feature>
<evidence type="ECO:0000313" key="3">
    <source>
        <dbReference type="Proteomes" id="UP000198661"/>
    </source>
</evidence>
<dbReference type="InterPro" id="IPR036866">
    <property type="entry name" value="RibonucZ/Hydroxyglut_hydro"/>
</dbReference>
<evidence type="ECO:0000313" key="2">
    <source>
        <dbReference type="EMBL" id="SFF69967.1"/>
    </source>
</evidence>
<dbReference type="STRING" id="201973.SAMN04488025_1039"/>